<dbReference type="KEGG" id="asau:88173217"/>
<dbReference type="EMBL" id="CP138895">
    <property type="protein sequence ID" value="WPK24857.1"/>
    <property type="molecule type" value="Genomic_DNA"/>
</dbReference>
<evidence type="ECO:0000256" key="11">
    <source>
        <dbReference type="ARBA" id="ARBA00023136"/>
    </source>
</evidence>
<keyword evidence="4" id="KW-0813">Transport</keyword>
<evidence type="ECO:0000256" key="12">
    <source>
        <dbReference type="ARBA" id="ARBA00023242"/>
    </source>
</evidence>
<dbReference type="GO" id="GO:0031965">
    <property type="term" value="C:nuclear membrane"/>
    <property type="evidence" value="ECO:0007669"/>
    <property type="project" value="UniProtKB-SubCell"/>
</dbReference>
<keyword evidence="12" id="KW-0539">Nucleus</keyword>
<evidence type="ECO:0000256" key="8">
    <source>
        <dbReference type="ARBA" id="ARBA00022989"/>
    </source>
</evidence>
<keyword evidence="7" id="KW-0653">Protein transport</keyword>
<name>A0AAX4H8J8_9ASCO</name>
<dbReference type="GO" id="GO:0015031">
    <property type="term" value="P:protein transport"/>
    <property type="evidence" value="ECO:0007669"/>
    <property type="project" value="UniProtKB-KW"/>
</dbReference>
<evidence type="ECO:0008006" key="17">
    <source>
        <dbReference type="Google" id="ProtNLM"/>
    </source>
</evidence>
<reference evidence="15 16" key="1">
    <citation type="submission" date="2023-10" db="EMBL/GenBank/DDBJ databases">
        <title>Draft Genome Sequence of Candida saopaulonensis from a very Premature Infant with Sepsis.</title>
        <authorList>
            <person name="Ning Y."/>
            <person name="Dai R."/>
            <person name="Xiao M."/>
            <person name="Xu Y."/>
            <person name="Yan Q."/>
            <person name="Zhang L."/>
        </authorList>
    </citation>
    <scope>NUCLEOTIDE SEQUENCE [LARGE SCALE GENOMIC DNA]</scope>
    <source>
        <strain evidence="15 16">19XY460</strain>
    </source>
</reference>
<keyword evidence="5 14" id="KW-0812">Transmembrane</keyword>
<sequence length="659" mass="74415">MSHPHLPTSTLTTTFRIHTNMSNYGAPAPKVVTTYLSIFNQTHQKRLRYVNRVIFLVAALASVLLRLPFKNSRWSVLMFLYQLLLLAIALLLVKFSRNANSVVEYLRAKTMADQVRTSVVSRLFLITSGYYLASAALFFGAYILQLPLLGQYYVLSKEFRKLPAVNDQWVYFWFHGAVCAAAYACQQLILQRNRLRFKYGVSSVKPRTVMFVNGPVIVGTSLLFTGIMAVACPLLYIWSRSVIYKLNWLTFTLLSLDSNMPPRHIGVSNLLSVSFASFVLFLTWEFINHVYETYATVGCLDGKRLISSQSTTPAETLLLGLRDVSEANQLARLTAFQELAFIASNDSPESLEARKSIYSIGTASRPIWLAFLDECSLVIDESNLRINFRTKEDLEALKNLDISTSDEMNDDKNKDSLIFGNSTQPKSPSASTQSIPDNGGKNEIKAETASKVKESNSKSSFASYFSAIKKHAWNFMYEKNKSPTKALPLTQVMKNISLRKQMILESQYGVFFRTTLQRDAESRVLNPVNCGNAIVSLSGILLHAVEEDRSDVVTDQHISEVFNLLERPIRSCTNYINVTPASVYLSESQRKSTTERSHLVIALLHDIAMREYVNLCIKYNFKLNDLLLTPKAFKLAKWVIDASIAQQLQQKQQQISSFI</sequence>
<evidence type="ECO:0000313" key="15">
    <source>
        <dbReference type="EMBL" id="WPK24857.1"/>
    </source>
</evidence>
<dbReference type="GeneID" id="88173217"/>
<feature type="transmembrane region" description="Helical" evidence="14">
    <location>
        <begin position="211"/>
        <end position="238"/>
    </location>
</feature>
<dbReference type="Pfam" id="PF09531">
    <property type="entry name" value="Ndc1_Nup"/>
    <property type="match status" value="1"/>
</dbReference>
<evidence type="ECO:0000256" key="4">
    <source>
        <dbReference type="ARBA" id="ARBA00022448"/>
    </source>
</evidence>
<feature type="region of interest" description="Disordered" evidence="13">
    <location>
        <begin position="405"/>
        <end position="442"/>
    </location>
</feature>
<dbReference type="GO" id="GO:0106166">
    <property type="term" value="F:spindle pole body-nuclear membrane anchor activity"/>
    <property type="evidence" value="ECO:0007669"/>
    <property type="project" value="TreeGrafter"/>
</dbReference>
<dbReference type="Proteomes" id="UP001338582">
    <property type="component" value="Chromosome 2"/>
</dbReference>
<keyword evidence="16" id="KW-1185">Reference proteome</keyword>
<keyword evidence="6" id="KW-0509">mRNA transport</keyword>
<evidence type="ECO:0000256" key="14">
    <source>
        <dbReference type="SAM" id="Phobius"/>
    </source>
</evidence>
<accession>A0AAX4H8J8</accession>
<evidence type="ECO:0000256" key="1">
    <source>
        <dbReference type="ARBA" id="ARBA00004232"/>
    </source>
</evidence>
<evidence type="ECO:0000313" key="16">
    <source>
        <dbReference type="Proteomes" id="UP001338582"/>
    </source>
</evidence>
<feature type="compositionally biased region" description="Polar residues" evidence="13">
    <location>
        <begin position="419"/>
        <end position="436"/>
    </location>
</feature>
<evidence type="ECO:0000256" key="7">
    <source>
        <dbReference type="ARBA" id="ARBA00022927"/>
    </source>
</evidence>
<feature type="transmembrane region" description="Helical" evidence="14">
    <location>
        <begin position="49"/>
        <end position="68"/>
    </location>
</feature>
<feature type="transmembrane region" description="Helical" evidence="14">
    <location>
        <begin position="170"/>
        <end position="190"/>
    </location>
</feature>
<evidence type="ECO:0000256" key="3">
    <source>
        <dbReference type="ARBA" id="ARBA00005760"/>
    </source>
</evidence>
<comment type="subcellular location">
    <subcellularLocation>
        <location evidence="1">Nucleus membrane</location>
        <topology evidence="1">Multi-pass membrane protein</topology>
    </subcellularLocation>
    <subcellularLocation>
        <location evidence="2">Nucleus</location>
        <location evidence="2">Nuclear pore complex</location>
    </subcellularLocation>
</comment>
<dbReference type="AlphaFoldDB" id="A0AAX4H8J8"/>
<keyword evidence="10" id="KW-0906">Nuclear pore complex</keyword>
<keyword evidence="8 14" id="KW-1133">Transmembrane helix</keyword>
<gene>
    <name evidence="15" type="ORF">PUMCH_002152</name>
</gene>
<dbReference type="GO" id="GO:0051028">
    <property type="term" value="P:mRNA transport"/>
    <property type="evidence" value="ECO:0007669"/>
    <property type="project" value="UniProtKB-KW"/>
</dbReference>
<dbReference type="PANTHER" id="PTHR13269">
    <property type="entry name" value="NUCLEOPORIN NDC1"/>
    <property type="match status" value="1"/>
</dbReference>
<protein>
    <recommendedName>
        <fullName evidence="17">Nucleoporin NDC1</fullName>
    </recommendedName>
</protein>
<evidence type="ECO:0000256" key="10">
    <source>
        <dbReference type="ARBA" id="ARBA00023132"/>
    </source>
</evidence>
<dbReference type="RefSeq" id="XP_062877240.1">
    <property type="nucleotide sequence ID" value="XM_063021170.1"/>
</dbReference>
<evidence type="ECO:0000256" key="6">
    <source>
        <dbReference type="ARBA" id="ARBA00022816"/>
    </source>
</evidence>
<keyword evidence="9" id="KW-0811">Translocation</keyword>
<keyword evidence="11 14" id="KW-0472">Membrane</keyword>
<dbReference type="GO" id="GO:0006999">
    <property type="term" value="P:nuclear pore organization"/>
    <property type="evidence" value="ECO:0007669"/>
    <property type="project" value="TreeGrafter"/>
</dbReference>
<dbReference type="PANTHER" id="PTHR13269:SF6">
    <property type="entry name" value="NUCLEOPORIN NDC1"/>
    <property type="match status" value="1"/>
</dbReference>
<evidence type="ECO:0000256" key="9">
    <source>
        <dbReference type="ARBA" id="ARBA00023010"/>
    </source>
</evidence>
<organism evidence="15 16">
    <name type="scientific">Australozyma saopauloensis</name>
    <dbReference type="NCBI Taxonomy" id="291208"/>
    <lineage>
        <taxon>Eukaryota</taxon>
        <taxon>Fungi</taxon>
        <taxon>Dikarya</taxon>
        <taxon>Ascomycota</taxon>
        <taxon>Saccharomycotina</taxon>
        <taxon>Pichiomycetes</taxon>
        <taxon>Metschnikowiaceae</taxon>
        <taxon>Australozyma</taxon>
    </lineage>
</organism>
<feature type="transmembrane region" description="Helical" evidence="14">
    <location>
        <begin position="130"/>
        <end position="150"/>
    </location>
</feature>
<dbReference type="GO" id="GO:0005816">
    <property type="term" value="C:spindle pole body"/>
    <property type="evidence" value="ECO:0007669"/>
    <property type="project" value="TreeGrafter"/>
</dbReference>
<evidence type="ECO:0000256" key="2">
    <source>
        <dbReference type="ARBA" id="ARBA00004567"/>
    </source>
</evidence>
<feature type="transmembrane region" description="Helical" evidence="14">
    <location>
        <begin position="74"/>
        <end position="93"/>
    </location>
</feature>
<evidence type="ECO:0000256" key="5">
    <source>
        <dbReference type="ARBA" id="ARBA00022692"/>
    </source>
</evidence>
<dbReference type="GO" id="GO:0070631">
    <property type="term" value="P:spindle pole body localization"/>
    <property type="evidence" value="ECO:0007669"/>
    <property type="project" value="TreeGrafter"/>
</dbReference>
<dbReference type="InterPro" id="IPR019049">
    <property type="entry name" value="Nucleoporin_prot_Ndc1/Nup"/>
</dbReference>
<evidence type="ECO:0000256" key="13">
    <source>
        <dbReference type="SAM" id="MobiDB-lite"/>
    </source>
</evidence>
<dbReference type="GO" id="GO:0070762">
    <property type="term" value="C:nuclear pore transmembrane ring"/>
    <property type="evidence" value="ECO:0007669"/>
    <property type="project" value="TreeGrafter"/>
</dbReference>
<comment type="similarity">
    <text evidence="3">Belongs to the NDC1 family.</text>
</comment>
<proteinExistence type="inferred from homology"/>